<name>A0ABS4KHS2_9FIRM</name>
<sequence length="408" mass="48262">MKVALGLITKYINSDISVMDFVKNAQKFGHNIDALIICYSHGYDRSFVENLEKEFSNTYLIKVNHSYDMEGDLRKRGIKTKDFMPLIYSDTFETYGLLPYSTYRNTVLIKAMLLEMDVLFFVDTDVYPLLLKKKKRESSLPDYISLEDTKELENYELEEIDFFGEHFKYLKDEDVMVTTSDYSGYYIVPPMDFDYLDDYMKGLQKEGALDFVKKCKEEKCIVYANEERKPFKTDKFLGGNMAIKLKAFRNLPPFFSSTYVVADELVLTRGEDTLMGNFAKNSNLKAVDIDLLIFHNTYSDFPNPPDIQRSKAIRDRFYYASLGWIGRNPFMNYIDGKDYRELYKYQRDHLIKSSVHMARYLKDRRFLIMPRAIENSMDDLKRIRSEYELSIEGFEKIKDRLVCRRWHK</sequence>
<accession>A0ABS4KHS2</accession>
<evidence type="ECO:0000313" key="1">
    <source>
        <dbReference type="EMBL" id="MBP2027342.1"/>
    </source>
</evidence>
<keyword evidence="2" id="KW-1185">Reference proteome</keyword>
<gene>
    <name evidence="1" type="ORF">J2Z35_001136</name>
</gene>
<protein>
    <submittedName>
        <fullName evidence="1">Uncharacterized protein</fullName>
    </submittedName>
</protein>
<comment type="caution">
    <text evidence="1">The sequence shown here is derived from an EMBL/GenBank/DDBJ whole genome shotgun (WGS) entry which is preliminary data.</text>
</comment>
<organism evidence="1 2">
    <name type="scientific">Acetoanaerobium pronyense</name>
    <dbReference type="NCBI Taxonomy" id="1482736"/>
    <lineage>
        <taxon>Bacteria</taxon>
        <taxon>Bacillati</taxon>
        <taxon>Bacillota</taxon>
        <taxon>Clostridia</taxon>
        <taxon>Peptostreptococcales</taxon>
        <taxon>Filifactoraceae</taxon>
        <taxon>Acetoanaerobium</taxon>
    </lineage>
</organism>
<reference evidence="1 2" key="1">
    <citation type="submission" date="2021-03" db="EMBL/GenBank/DDBJ databases">
        <title>Genomic Encyclopedia of Type Strains, Phase IV (KMG-IV): sequencing the most valuable type-strain genomes for metagenomic binning, comparative biology and taxonomic classification.</title>
        <authorList>
            <person name="Goeker M."/>
        </authorList>
    </citation>
    <scope>NUCLEOTIDE SEQUENCE [LARGE SCALE GENOMIC DNA]</scope>
    <source>
        <strain evidence="1 2">DSM 27512</strain>
    </source>
</reference>
<dbReference type="EMBL" id="JAGGLI010000010">
    <property type="protein sequence ID" value="MBP2027342.1"/>
    <property type="molecule type" value="Genomic_DNA"/>
</dbReference>
<dbReference type="Proteomes" id="UP001314903">
    <property type="component" value="Unassembled WGS sequence"/>
</dbReference>
<proteinExistence type="predicted"/>
<evidence type="ECO:0000313" key="2">
    <source>
        <dbReference type="Proteomes" id="UP001314903"/>
    </source>
</evidence>
<dbReference type="RefSeq" id="WP_209660357.1">
    <property type="nucleotide sequence ID" value="NZ_JAGGLI010000010.1"/>
</dbReference>